<dbReference type="Pfam" id="PF00155">
    <property type="entry name" value="Aminotran_1_2"/>
    <property type="match status" value="1"/>
</dbReference>
<dbReference type="AlphaFoldDB" id="A0A1E3Q317"/>
<keyword evidence="7" id="KW-1185">Reference proteome</keyword>
<dbReference type="GO" id="GO:0016740">
    <property type="term" value="F:transferase activity"/>
    <property type="evidence" value="ECO:0007669"/>
    <property type="project" value="UniProtKB-KW"/>
</dbReference>
<dbReference type="EMBL" id="KV454296">
    <property type="protein sequence ID" value="ODQ71894.1"/>
    <property type="molecule type" value="Genomic_DNA"/>
</dbReference>
<dbReference type="InterPro" id="IPR015424">
    <property type="entry name" value="PyrdxlP-dep_Trfase"/>
</dbReference>
<reference evidence="6 7" key="1">
    <citation type="journal article" date="2016" name="Proc. Natl. Acad. Sci. U.S.A.">
        <title>Comparative genomics of biotechnologically important yeasts.</title>
        <authorList>
            <person name="Riley R."/>
            <person name="Haridas S."/>
            <person name="Wolfe K.H."/>
            <person name="Lopes M.R."/>
            <person name="Hittinger C.T."/>
            <person name="Goeker M."/>
            <person name="Salamov A.A."/>
            <person name="Wisecaver J.H."/>
            <person name="Long T.M."/>
            <person name="Calvey C.H."/>
            <person name="Aerts A.L."/>
            <person name="Barry K.W."/>
            <person name="Choi C."/>
            <person name="Clum A."/>
            <person name="Coughlan A.Y."/>
            <person name="Deshpande S."/>
            <person name="Douglass A.P."/>
            <person name="Hanson S.J."/>
            <person name="Klenk H.-P."/>
            <person name="LaButti K.M."/>
            <person name="Lapidus A."/>
            <person name="Lindquist E.A."/>
            <person name="Lipzen A.M."/>
            <person name="Meier-Kolthoff J.P."/>
            <person name="Ohm R.A."/>
            <person name="Otillar R.P."/>
            <person name="Pangilinan J.L."/>
            <person name="Peng Y."/>
            <person name="Rokas A."/>
            <person name="Rosa C.A."/>
            <person name="Scheuner C."/>
            <person name="Sibirny A.A."/>
            <person name="Slot J.C."/>
            <person name="Stielow J.B."/>
            <person name="Sun H."/>
            <person name="Kurtzman C.P."/>
            <person name="Blackwell M."/>
            <person name="Grigoriev I.V."/>
            <person name="Jeffries T.W."/>
        </authorList>
    </citation>
    <scope>NUCLEOTIDE SEQUENCE [LARGE SCALE GENOMIC DNA]</scope>
    <source>
        <strain evidence="6 7">NRRL Y-11557</strain>
    </source>
</reference>
<comment type="cofactor">
    <cofactor evidence="1">
        <name>pyridoxal 5'-phosphate</name>
        <dbReference type="ChEBI" id="CHEBI:597326"/>
    </cofactor>
</comment>
<dbReference type="Proteomes" id="UP000094385">
    <property type="component" value="Unassembled WGS sequence"/>
</dbReference>
<gene>
    <name evidence="6" type="ORF">LIPSTDRAFT_72560</name>
</gene>
<evidence type="ECO:0000313" key="6">
    <source>
        <dbReference type="EMBL" id="ODQ71894.1"/>
    </source>
</evidence>
<dbReference type="GO" id="GO:0030170">
    <property type="term" value="F:pyridoxal phosphate binding"/>
    <property type="evidence" value="ECO:0007669"/>
    <property type="project" value="InterPro"/>
</dbReference>
<dbReference type="OrthoDB" id="2382073at2759"/>
<keyword evidence="3" id="KW-0808">Transferase</keyword>
<name>A0A1E3Q317_LIPST</name>
<organism evidence="6 7">
    <name type="scientific">Lipomyces starkeyi NRRL Y-11557</name>
    <dbReference type="NCBI Taxonomy" id="675824"/>
    <lineage>
        <taxon>Eukaryota</taxon>
        <taxon>Fungi</taxon>
        <taxon>Dikarya</taxon>
        <taxon>Ascomycota</taxon>
        <taxon>Saccharomycotina</taxon>
        <taxon>Lipomycetes</taxon>
        <taxon>Lipomycetales</taxon>
        <taxon>Lipomycetaceae</taxon>
        <taxon>Lipomyces</taxon>
    </lineage>
</organism>
<dbReference type="InterPro" id="IPR004839">
    <property type="entry name" value="Aminotransferase_I/II_large"/>
</dbReference>
<accession>A0A1E3Q317</accession>
<sequence>MSEETLTESMRNTLERRRQRSGLRSLTIAGDNSTDFSSNDFLSLRSSSLLRAAYMERLRGDFDFGSGGSRLLDGNSKFAEQLETDIAAFHRAPAGLLFNSGFDANSGLYASVPQSGDIVIYDEYIHASVHEGMRLSRAATRVSFSHNSVASLRATLESVKRGNSSIASGKSNVFVGLESVYSMDGDVAPLVDIVRCVDELLPKKNGYVIVDEAHATGVIGARGAGLVCELGLENRVFARVHTFGKALSCNGAIVLCSEITKQYLINYARPLIYSTFMSYPALAAIRTSYEFLWTGLAENVNATESAVEVSPAFRRSPRTA</sequence>
<evidence type="ECO:0000256" key="2">
    <source>
        <dbReference type="ARBA" id="ARBA00010008"/>
    </source>
</evidence>
<dbReference type="PANTHER" id="PTHR13693:SF77">
    <property type="entry name" value="8-AMINO-7-OXONONANOATE SYNTHASE"/>
    <property type="match status" value="1"/>
</dbReference>
<evidence type="ECO:0000256" key="1">
    <source>
        <dbReference type="ARBA" id="ARBA00001933"/>
    </source>
</evidence>
<keyword evidence="4" id="KW-0663">Pyridoxal phosphate</keyword>
<evidence type="ECO:0000256" key="4">
    <source>
        <dbReference type="ARBA" id="ARBA00022898"/>
    </source>
</evidence>
<comment type="similarity">
    <text evidence="2">Belongs to the class-II pyridoxal-phosphate-dependent aminotransferase family. BioF subfamily.</text>
</comment>
<dbReference type="Gene3D" id="3.40.640.10">
    <property type="entry name" value="Type I PLP-dependent aspartate aminotransferase-like (Major domain)"/>
    <property type="match status" value="1"/>
</dbReference>
<feature type="domain" description="Aminotransferase class I/classII large" evidence="5">
    <location>
        <begin position="34"/>
        <end position="288"/>
    </location>
</feature>
<evidence type="ECO:0000259" key="5">
    <source>
        <dbReference type="Pfam" id="PF00155"/>
    </source>
</evidence>
<dbReference type="STRING" id="675824.A0A1E3Q317"/>
<dbReference type="GO" id="GO:0009102">
    <property type="term" value="P:biotin biosynthetic process"/>
    <property type="evidence" value="ECO:0007669"/>
    <property type="project" value="TreeGrafter"/>
</dbReference>
<protein>
    <recommendedName>
        <fullName evidence="5">Aminotransferase class I/classII large domain-containing protein</fullName>
    </recommendedName>
</protein>
<dbReference type="InterPro" id="IPR050087">
    <property type="entry name" value="AON_synthase_class-II"/>
</dbReference>
<evidence type="ECO:0000256" key="3">
    <source>
        <dbReference type="ARBA" id="ARBA00022679"/>
    </source>
</evidence>
<dbReference type="SUPFAM" id="SSF53383">
    <property type="entry name" value="PLP-dependent transferases"/>
    <property type="match status" value="1"/>
</dbReference>
<dbReference type="PANTHER" id="PTHR13693">
    <property type="entry name" value="CLASS II AMINOTRANSFERASE/8-AMINO-7-OXONONANOATE SYNTHASE"/>
    <property type="match status" value="1"/>
</dbReference>
<evidence type="ECO:0000313" key="7">
    <source>
        <dbReference type="Proteomes" id="UP000094385"/>
    </source>
</evidence>
<dbReference type="InterPro" id="IPR015421">
    <property type="entry name" value="PyrdxlP-dep_Trfase_major"/>
</dbReference>
<proteinExistence type="inferred from homology"/>